<dbReference type="Proteomes" id="UP000256519">
    <property type="component" value="Unassembled WGS sequence"/>
</dbReference>
<comment type="caution">
    <text evidence="1">The sequence shown here is derived from an EMBL/GenBank/DDBJ whole genome shotgun (WGS) entry which is preliminary data.</text>
</comment>
<evidence type="ECO:0008006" key="3">
    <source>
        <dbReference type="Google" id="ProtNLM"/>
    </source>
</evidence>
<dbReference type="InterPro" id="IPR012347">
    <property type="entry name" value="Ferritin-like"/>
</dbReference>
<dbReference type="Pfam" id="PF11553">
    <property type="entry name" value="DUF3231"/>
    <property type="match status" value="2"/>
</dbReference>
<dbReference type="Gene3D" id="1.20.1260.10">
    <property type="match status" value="2"/>
</dbReference>
<dbReference type="InterPro" id="IPR021617">
    <property type="entry name" value="DUF3231"/>
</dbReference>
<dbReference type="RefSeq" id="WP_116071997.1">
    <property type="nucleotide sequence ID" value="NZ_CP187630.1"/>
</dbReference>
<evidence type="ECO:0000313" key="1">
    <source>
        <dbReference type="EMBL" id="RDZ17975.1"/>
    </source>
</evidence>
<protein>
    <recommendedName>
        <fullName evidence="3">DUF3231 family protein</fullName>
    </recommendedName>
</protein>
<dbReference type="EMBL" id="PQWM01000006">
    <property type="protein sequence ID" value="RDZ17975.1"/>
    <property type="molecule type" value="Genomic_DNA"/>
</dbReference>
<sequence length="331" mass="37933">MDNQNSRLTSSEITSLWAQYIQDTMSVCISKYVLAKVKDPEFYSLFEFTLELAEKHLHVLTNIFKAEKLDLPIGFTDKDVNLDAPPLFTDTFWLVYIHEMTMHGLAGYSISFSVSARKDIRDHYYQCNIDAMDLYNKSIEILISKGIYQRSPYFSKTERGHSITEWGYVMDLFGDKRQLNSMEAGNIYFNLKKSIAAKALVNGFKQVTKDKDIHSFMNECLHTASKNINIFSSLLQQENLQSPRLLDAEITNSDVAPFSDKLMVFHAGFLFHLATTYYAAAMITSMRIDVAGHCDTSILRDLKTISSFGRIMIKKGWIEKLPRADDRKELS</sequence>
<evidence type="ECO:0000313" key="2">
    <source>
        <dbReference type="Proteomes" id="UP000256519"/>
    </source>
</evidence>
<reference evidence="1" key="1">
    <citation type="journal article" date="2018" name="Appl. Environ. Microbiol.">
        <title>Antimicrobial susceptibility testing and tentative epidemiological cut-off values of five Bacillus species relevant for use as animal feed additives or for plant protection.</title>
        <authorList>
            <person name="Agerso Y."/>
            <person name="Stuer-Lauridsen B."/>
            <person name="Bjerre K."/>
            <person name="Jensen M.G."/>
            <person name="Johansen E."/>
            <person name="Bennedsen M."/>
            <person name="Brockmann E."/>
            <person name="Nielsen B."/>
        </authorList>
    </citation>
    <scope>NUCLEOTIDE SEQUENCE [LARGE SCALE GENOMIC DNA]</scope>
    <source>
        <strain evidence="1">CHCC20162</strain>
    </source>
</reference>
<organism evidence="1 2">
    <name type="scientific">Priestia megaterium</name>
    <name type="common">Bacillus megaterium</name>
    <dbReference type="NCBI Taxonomy" id="1404"/>
    <lineage>
        <taxon>Bacteria</taxon>
        <taxon>Bacillati</taxon>
        <taxon>Bacillota</taxon>
        <taxon>Bacilli</taxon>
        <taxon>Bacillales</taxon>
        <taxon>Bacillaceae</taxon>
        <taxon>Priestia</taxon>
    </lineage>
</organism>
<dbReference type="AlphaFoldDB" id="A0A3D8X7U8"/>
<proteinExistence type="predicted"/>
<accession>A0A3D8X7U8</accession>
<gene>
    <name evidence="1" type="ORF">C3744_03580</name>
</gene>
<name>A0A3D8X7U8_PRIMG</name>